<dbReference type="AlphaFoldDB" id="A0A7J8AF43"/>
<organism evidence="1 2">
    <name type="scientific">Rhinolophus ferrumequinum</name>
    <name type="common">Greater horseshoe bat</name>
    <dbReference type="NCBI Taxonomy" id="59479"/>
    <lineage>
        <taxon>Eukaryota</taxon>
        <taxon>Metazoa</taxon>
        <taxon>Chordata</taxon>
        <taxon>Craniata</taxon>
        <taxon>Vertebrata</taxon>
        <taxon>Euteleostomi</taxon>
        <taxon>Mammalia</taxon>
        <taxon>Eutheria</taxon>
        <taxon>Laurasiatheria</taxon>
        <taxon>Chiroptera</taxon>
        <taxon>Yinpterochiroptera</taxon>
        <taxon>Rhinolophoidea</taxon>
        <taxon>Rhinolophidae</taxon>
        <taxon>Rhinolophinae</taxon>
        <taxon>Rhinolophus</taxon>
    </lineage>
</organism>
<proteinExistence type="predicted"/>
<name>A0A7J8AF43_RHIFE</name>
<accession>A0A7J8AF43</accession>
<gene>
    <name evidence="1" type="ORF">mRhiFer1_008878</name>
</gene>
<comment type="caution">
    <text evidence="1">The sequence shown here is derived from an EMBL/GenBank/DDBJ whole genome shotgun (WGS) entry which is preliminary data.</text>
</comment>
<dbReference type="Proteomes" id="UP000585614">
    <property type="component" value="Unassembled WGS sequence"/>
</dbReference>
<protein>
    <submittedName>
        <fullName evidence="1">Uncharacterized protein</fullName>
    </submittedName>
</protein>
<sequence length="189" mass="20306">MLNEGPTISSFSSRQGTGRFWTLTNLKGQWNKWPSKTIYDKAQPPQVLVMVRGSAHSPTVGLPNVSDLPAPQPAVHGVSPGLGQALLTPSPEGAAGGFKRSRHIFDIGLCQRWGFAPLPSSVGWTQELASHEQNCWTAVCDSRVEVTQSIVAFPWSLALGEVSCHVVRMGAIPEAPPPTPVEPPVMPPR</sequence>
<evidence type="ECO:0000313" key="1">
    <source>
        <dbReference type="EMBL" id="KAF6385054.1"/>
    </source>
</evidence>
<reference evidence="1 2" key="1">
    <citation type="journal article" date="2020" name="Nature">
        <title>Six reference-quality genomes reveal evolution of bat adaptations.</title>
        <authorList>
            <person name="Jebb D."/>
            <person name="Huang Z."/>
            <person name="Pippel M."/>
            <person name="Hughes G.M."/>
            <person name="Lavrichenko K."/>
            <person name="Devanna P."/>
            <person name="Winkler S."/>
            <person name="Jermiin L.S."/>
            <person name="Skirmuntt E.C."/>
            <person name="Katzourakis A."/>
            <person name="Burkitt-Gray L."/>
            <person name="Ray D.A."/>
            <person name="Sullivan K.A.M."/>
            <person name="Roscito J.G."/>
            <person name="Kirilenko B.M."/>
            <person name="Davalos L.M."/>
            <person name="Corthals A.P."/>
            <person name="Power M.L."/>
            <person name="Jones G."/>
            <person name="Ransome R.D."/>
            <person name="Dechmann D.K.N."/>
            <person name="Locatelli A.G."/>
            <person name="Puechmaille S.J."/>
            <person name="Fedrigo O."/>
            <person name="Jarvis E.D."/>
            <person name="Hiller M."/>
            <person name="Vernes S.C."/>
            <person name="Myers E.W."/>
            <person name="Teeling E.C."/>
        </authorList>
    </citation>
    <scope>NUCLEOTIDE SEQUENCE [LARGE SCALE GENOMIC DNA]</scope>
    <source>
        <strain evidence="1">MRhiFer1</strain>
        <tissue evidence="1">Lung</tissue>
    </source>
</reference>
<evidence type="ECO:0000313" key="2">
    <source>
        <dbReference type="Proteomes" id="UP000585614"/>
    </source>
</evidence>
<dbReference type="EMBL" id="JACAGC010000002">
    <property type="protein sequence ID" value="KAF6385054.1"/>
    <property type="molecule type" value="Genomic_DNA"/>
</dbReference>